<gene>
    <name evidence="1" type="ORF">SAMN04488505_102603</name>
</gene>
<sequence>MPILAVNLHVLAKTYLIQRKQFLPVTLERAWEFFSTPANLQAITPPDMRFVVKEGEYSKGMYAGLIIEYTIRPILGIPLYWMTEITHVDHLRYFVDEQRFGPYAFWHHQHHFKAVEGGVEMTDIVHYRLPFGILGTMAHALFVGKQLEGIFTYRTKVIPTLVY</sequence>
<dbReference type="STRING" id="573321.SAMN04488505_102603"/>
<dbReference type="CDD" id="cd07820">
    <property type="entry name" value="SRPBCC_3"/>
    <property type="match status" value="1"/>
</dbReference>
<dbReference type="Gene3D" id="3.30.530.20">
    <property type="match status" value="1"/>
</dbReference>
<evidence type="ECO:0000313" key="2">
    <source>
        <dbReference type="Proteomes" id="UP000198984"/>
    </source>
</evidence>
<reference evidence="1 2" key="1">
    <citation type="submission" date="2016-10" db="EMBL/GenBank/DDBJ databases">
        <authorList>
            <person name="de Groot N.N."/>
        </authorList>
    </citation>
    <scope>NUCLEOTIDE SEQUENCE [LARGE SCALE GENOMIC DNA]</scope>
    <source>
        <strain evidence="1 2">DSM 21039</strain>
    </source>
</reference>
<dbReference type="EMBL" id="FOBB01000002">
    <property type="protein sequence ID" value="SEL58245.1"/>
    <property type="molecule type" value="Genomic_DNA"/>
</dbReference>
<proteinExistence type="predicted"/>
<name>A0A1H7RE04_9BACT</name>
<dbReference type="AlphaFoldDB" id="A0A1H7RE04"/>
<protein>
    <submittedName>
        <fullName evidence="1">Ligand-binding SRPBCC domain-containing protein</fullName>
    </submittedName>
</protein>
<dbReference type="SUPFAM" id="SSF55961">
    <property type="entry name" value="Bet v1-like"/>
    <property type="match status" value="1"/>
</dbReference>
<accession>A0A1H7RE04</accession>
<evidence type="ECO:0000313" key="1">
    <source>
        <dbReference type="EMBL" id="SEL58245.1"/>
    </source>
</evidence>
<organism evidence="1 2">
    <name type="scientific">Chitinophaga rupis</name>
    <dbReference type="NCBI Taxonomy" id="573321"/>
    <lineage>
        <taxon>Bacteria</taxon>
        <taxon>Pseudomonadati</taxon>
        <taxon>Bacteroidota</taxon>
        <taxon>Chitinophagia</taxon>
        <taxon>Chitinophagales</taxon>
        <taxon>Chitinophagaceae</taxon>
        <taxon>Chitinophaga</taxon>
    </lineage>
</organism>
<dbReference type="Proteomes" id="UP000198984">
    <property type="component" value="Unassembled WGS sequence"/>
</dbReference>
<keyword evidence="2" id="KW-1185">Reference proteome</keyword>
<dbReference type="InterPro" id="IPR023393">
    <property type="entry name" value="START-like_dom_sf"/>
</dbReference>